<dbReference type="GO" id="GO:0016814">
    <property type="term" value="F:hydrolase activity, acting on carbon-nitrogen (but not peptide) bonds, in cyclic amidines"/>
    <property type="evidence" value="ECO:0007669"/>
    <property type="project" value="TreeGrafter"/>
</dbReference>
<dbReference type="SUPFAM" id="SSF51556">
    <property type="entry name" value="Metallo-dependent hydrolases"/>
    <property type="match status" value="1"/>
</dbReference>
<proteinExistence type="predicted"/>
<dbReference type="CDD" id="cd01293">
    <property type="entry name" value="Bact_CD"/>
    <property type="match status" value="1"/>
</dbReference>
<evidence type="ECO:0000313" key="5">
    <source>
        <dbReference type="Proteomes" id="UP000799441"/>
    </source>
</evidence>
<feature type="domain" description="Amidohydrolase 3" evidence="3">
    <location>
        <begin position="41"/>
        <end position="403"/>
    </location>
</feature>
<dbReference type="SUPFAM" id="SSF51338">
    <property type="entry name" value="Composite domain of metallo-dependent hydrolases"/>
    <property type="match status" value="1"/>
</dbReference>
<dbReference type="GO" id="GO:0046872">
    <property type="term" value="F:metal ion binding"/>
    <property type="evidence" value="ECO:0007669"/>
    <property type="project" value="UniProtKB-KW"/>
</dbReference>
<evidence type="ECO:0000313" key="4">
    <source>
        <dbReference type="EMBL" id="KAF2725129.1"/>
    </source>
</evidence>
<dbReference type="PANTHER" id="PTHR32027">
    <property type="entry name" value="CYTOSINE DEAMINASE"/>
    <property type="match status" value="1"/>
</dbReference>
<reference evidence="4" key="1">
    <citation type="journal article" date="2020" name="Stud. Mycol.">
        <title>101 Dothideomycetes genomes: a test case for predicting lifestyles and emergence of pathogens.</title>
        <authorList>
            <person name="Haridas S."/>
            <person name="Albert R."/>
            <person name="Binder M."/>
            <person name="Bloem J."/>
            <person name="Labutti K."/>
            <person name="Salamov A."/>
            <person name="Andreopoulos B."/>
            <person name="Baker S."/>
            <person name="Barry K."/>
            <person name="Bills G."/>
            <person name="Bluhm B."/>
            <person name="Cannon C."/>
            <person name="Castanera R."/>
            <person name="Culley D."/>
            <person name="Daum C."/>
            <person name="Ezra D."/>
            <person name="Gonzalez J."/>
            <person name="Henrissat B."/>
            <person name="Kuo A."/>
            <person name="Liang C."/>
            <person name="Lipzen A."/>
            <person name="Lutzoni F."/>
            <person name="Magnuson J."/>
            <person name="Mondo S."/>
            <person name="Nolan M."/>
            <person name="Ohm R."/>
            <person name="Pangilinan J."/>
            <person name="Park H.-J."/>
            <person name="Ramirez L."/>
            <person name="Alfaro M."/>
            <person name="Sun H."/>
            <person name="Tritt A."/>
            <person name="Yoshinaga Y."/>
            <person name="Zwiers L.-H."/>
            <person name="Turgeon B."/>
            <person name="Goodwin S."/>
            <person name="Spatafora J."/>
            <person name="Crous P."/>
            <person name="Grigoriev I."/>
        </authorList>
    </citation>
    <scope>NUCLEOTIDE SEQUENCE</scope>
    <source>
        <strain evidence="4">CBS 116435</strain>
    </source>
</reference>
<dbReference type="Pfam" id="PF07969">
    <property type="entry name" value="Amidohydro_3"/>
    <property type="match status" value="1"/>
</dbReference>
<comment type="caution">
    <text evidence="4">The sequence shown here is derived from an EMBL/GenBank/DDBJ whole genome shotgun (WGS) entry which is preliminary data.</text>
</comment>
<dbReference type="AlphaFoldDB" id="A0A9P4USK7"/>
<dbReference type="PANTHER" id="PTHR32027:SF0">
    <property type="entry name" value="CYTOSINE DEAMINASE"/>
    <property type="match status" value="1"/>
</dbReference>
<keyword evidence="1" id="KW-0479">Metal-binding</keyword>
<protein>
    <submittedName>
        <fullName evidence="4">Creatinine deaminase</fullName>
    </submittedName>
</protein>
<dbReference type="InterPro" id="IPR052349">
    <property type="entry name" value="Metallo-hydrolase_Enzymes"/>
</dbReference>
<evidence type="ECO:0000256" key="1">
    <source>
        <dbReference type="ARBA" id="ARBA00022723"/>
    </source>
</evidence>
<dbReference type="FunFam" id="3.20.20.140:FF:000019">
    <property type="entry name" value="Cytosine deaminase"/>
    <property type="match status" value="1"/>
</dbReference>
<evidence type="ECO:0000256" key="2">
    <source>
        <dbReference type="ARBA" id="ARBA00022801"/>
    </source>
</evidence>
<dbReference type="InterPro" id="IPR013108">
    <property type="entry name" value="Amidohydro_3"/>
</dbReference>
<dbReference type="Gene3D" id="2.30.40.10">
    <property type="entry name" value="Urease, subunit C, domain 1"/>
    <property type="match status" value="1"/>
</dbReference>
<organism evidence="4 5">
    <name type="scientific">Polychaeton citri CBS 116435</name>
    <dbReference type="NCBI Taxonomy" id="1314669"/>
    <lineage>
        <taxon>Eukaryota</taxon>
        <taxon>Fungi</taxon>
        <taxon>Dikarya</taxon>
        <taxon>Ascomycota</taxon>
        <taxon>Pezizomycotina</taxon>
        <taxon>Dothideomycetes</taxon>
        <taxon>Dothideomycetidae</taxon>
        <taxon>Capnodiales</taxon>
        <taxon>Capnodiaceae</taxon>
        <taxon>Polychaeton</taxon>
    </lineage>
</organism>
<dbReference type="Gene3D" id="3.20.20.140">
    <property type="entry name" value="Metal-dependent hydrolases"/>
    <property type="match status" value="1"/>
</dbReference>
<dbReference type="InterPro" id="IPR011059">
    <property type="entry name" value="Metal-dep_hydrolase_composite"/>
</dbReference>
<keyword evidence="2" id="KW-0378">Hydrolase</keyword>
<evidence type="ECO:0000259" key="3">
    <source>
        <dbReference type="Pfam" id="PF07969"/>
    </source>
</evidence>
<dbReference type="OrthoDB" id="10266980at2759"/>
<name>A0A9P4USK7_9PEZI</name>
<keyword evidence="5" id="KW-1185">Reference proteome</keyword>
<dbReference type="Proteomes" id="UP000799441">
    <property type="component" value="Unassembled WGS sequence"/>
</dbReference>
<dbReference type="InterPro" id="IPR032466">
    <property type="entry name" value="Metal_Hydrolase"/>
</dbReference>
<accession>A0A9P4USK7</accession>
<gene>
    <name evidence="4" type="ORF">K431DRAFT_281100</name>
</gene>
<dbReference type="EMBL" id="MU003768">
    <property type="protein sequence ID" value="KAF2725129.1"/>
    <property type="molecule type" value="Genomic_DNA"/>
</dbReference>
<sequence length="414" mass="46117">MLIKNACLRDRDGLWSIEIEDGVITNISKRQEHGRTEDGCFDANGCLVIPQFCENHIHLDYANTAGVPRDNKSGTLFEAIEIWRERKALGLNNAAEIKKNAIEAARSCAGHGVGFIRSHVDVTDPELIALKALLEVKAEIKPWCELQLVAFPQNGTIAFPNGTELMKKAMEMGADVVGGIPHLEPTREDGIASIGFIFDLAEKHNALVDIHCDEIDDSQSRFIEVIAAETSRRGMQGRVTVSHAVAFGYYPPGYVARLVPKLQASGVGFAIAPRENLQLQGRDFGFPVPRGIAPVRDIVDWRMRVAFCQDSVCDPWYPIGDGNPLRNLDTGMHVSHMLTSQYMDDCLKFLTYDPATNMGIRERYGLEEGKSANLIVIDAHSDREALRKQLLVLLSVHKGKEVFRQDQPTMKWRL</sequence>